<keyword evidence="3" id="KW-1185">Reference proteome</keyword>
<dbReference type="EMBL" id="QGKU01000006">
    <property type="protein sequence ID" value="PWR04308.1"/>
    <property type="molecule type" value="Genomic_DNA"/>
</dbReference>
<feature type="signal peptide" evidence="1">
    <location>
        <begin position="1"/>
        <end position="28"/>
    </location>
</feature>
<reference evidence="2 3" key="1">
    <citation type="submission" date="2018-05" db="EMBL/GenBank/DDBJ databases">
        <title>Rhodobacteraceae gen. nov., sp. nov. isolated from sea water.</title>
        <authorList>
            <person name="Ren Y."/>
        </authorList>
    </citation>
    <scope>NUCLEOTIDE SEQUENCE [LARGE SCALE GENOMIC DNA]</scope>
    <source>
        <strain evidence="2 3">TG-679</strain>
    </source>
</reference>
<organism evidence="2 3">
    <name type="scientific">Meridianimarinicoccus roseus</name>
    <dbReference type="NCBI Taxonomy" id="2072018"/>
    <lineage>
        <taxon>Bacteria</taxon>
        <taxon>Pseudomonadati</taxon>
        <taxon>Pseudomonadota</taxon>
        <taxon>Alphaproteobacteria</taxon>
        <taxon>Rhodobacterales</taxon>
        <taxon>Paracoccaceae</taxon>
        <taxon>Meridianimarinicoccus</taxon>
    </lineage>
</organism>
<evidence type="ECO:0000313" key="3">
    <source>
        <dbReference type="Proteomes" id="UP000245680"/>
    </source>
</evidence>
<evidence type="ECO:0000256" key="1">
    <source>
        <dbReference type="SAM" id="SignalP"/>
    </source>
</evidence>
<dbReference type="InterPro" id="IPR021727">
    <property type="entry name" value="DUF3299"/>
</dbReference>
<keyword evidence="1" id="KW-0732">Signal</keyword>
<protein>
    <submittedName>
        <fullName evidence="2">DUF3299 domain-containing protein</fullName>
    </submittedName>
</protein>
<dbReference type="RefSeq" id="WP_109810095.1">
    <property type="nucleotide sequence ID" value="NZ_QGKU01000006.1"/>
</dbReference>
<feature type="chain" id="PRO_5015988110" evidence="1">
    <location>
        <begin position="29"/>
        <end position="170"/>
    </location>
</feature>
<dbReference type="Pfam" id="PF11736">
    <property type="entry name" value="DUF3299"/>
    <property type="match status" value="1"/>
</dbReference>
<dbReference type="AlphaFoldDB" id="A0A2V2LFA1"/>
<name>A0A2V2LFA1_9RHOB</name>
<gene>
    <name evidence="2" type="ORF">DKT77_02105</name>
</gene>
<sequence length="170" mass="17759">MVTPDLSRRVACLGLAAFFGLGTAPARADNPVDLDWSDLVPEGEVGLPPALQGLVEHGAAPLASLQPPSSGVRTDWNGQTVRLSGFIVPLDFSGTGLTAFLLVPYVGACVHVPPPPPNQLVLVTTERPYESDGLFEAVTVTGMFGSASSSTQLAEVGYALSADRIRPYRG</sequence>
<dbReference type="OrthoDB" id="9812956at2"/>
<dbReference type="Proteomes" id="UP000245680">
    <property type="component" value="Unassembled WGS sequence"/>
</dbReference>
<accession>A0A2V2LFA1</accession>
<dbReference type="Gene3D" id="2.40.50.870">
    <property type="entry name" value="Protein of unknown function (DUF3299)"/>
    <property type="match status" value="1"/>
</dbReference>
<proteinExistence type="predicted"/>
<evidence type="ECO:0000313" key="2">
    <source>
        <dbReference type="EMBL" id="PWR04308.1"/>
    </source>
</evidence>
<comment type="caution">
    <text evidence="2">The sequence shown here is derived from an EMBL/GenBank/DDBJ whole genome shotgun (WGS) entry which is preliminary data.</text>
</comment>